<evidence type="ECO:0000256" key="5">
    <source>
        <dbReference type="ARBA" id="ARBA00022490"/>
    </source>
</evidence>
<evidence type="ECO:0000313" key="10">
    <source>
        <dbReference type="EMBL" id="TYC47266.1"/>
    </source>
</evidence>
<dbReference type="InterPro" id="IPR053924">
    <property type="entry name" value="RecX_HTH_2nd"/>
</dbReference>
<dbReference type="InterPro" id="IPR053925">
    <property type="entry name" value="RecX_HTH_3rd"/>
</dbReference>
<proteinExistence type="inferred from homology"/>
<keyword evidence="5 6" id="KW-0963">Cytoplasm</keyword>
<dbReference type="EMBL" id="SDGY01000001">
    <property type="protein sequence ID" value="TYC47266.1"/>
    <property type="molecule type" value="Genomic_DNA"/>
</dbReference>
<evidence type="ECO:0000259" key="9">
    <source>
        <dbReference type="Pfam" id="PF21982"/>
    </source>
</evidence>
<dbReference type="AlphaFoldDB" id="A0A6P2CN13"/>
<dbReference type="PANTHER" id="PTHR33602:SF1">
    <property type="entry name" value="REGULATORY PROTEIN RECX FAMILY PROTEIN"/>
    <property type="match status" value="1"/>
</dbReference>
<sequence length="267" mass="30879">MKKITKIATQNKAGRYSVYLDNQFAFGVAESVLIKFALAKGRELDEPLIDKIKHEDEISKALTIALNYLSHSLRTTKQVRQKMNEKEIAVDIQNHVIAQLQTKKYLNDLNYACHYVATKKKISPKGPNVIKRDLKQAGISEQNIMLALENYTDQEQIDISQKLAIKSANTYKKESTRLKKQKIMQNLAMKGFPFDIATLAVDRVISENDEETEIANIKRKATKIWFRYRNQSLSQRVYKTKNNLYQKGFDSEMINKVIHDLEIDESY</sequence>
<dbReference type="InterPro" id="IPR053926">
    <property type="entry name" value="RecX_HTH_1st"/>
</dbReference>
<comment type="function">
    <text evidence="1 6">Modulates RecA activity.</text>
</comment>
<dbReference type="Pfam" id="PF21981">
    <property type="entry name" value="RecX_HTH3"/>
    <property type="match status" value="2"/>
</dbReference>
<reference evidence="10 11" key="1">
    <citation type="submission" date="2019-01" db="EMBL/GenBank/DDBJ databases">
        <title>Leuconostoc litchii sp. nov., a novel lactic acid bacterium isolated from lychee.</title>
        <authorList>
            <person name="Wang L.-T."/>
        </authorList>
    </citation>
    <scope>NUCLEOTIDE SEQUENCE [LARGE SCALE GENOMIC DNA]</scope>
    <source>
        <strain evidence="10 11">MB7</strain>
    </source>
</reference>
<keyword evidence="11" id="KW-1185">Reference proteome</keyword>
<accession>A0A6P2CN13</accession>
<dbReference type="RefSeq" id="WP_148604884.1">
    <property type="nucleotide sequence ID" value="NZ_SDGY01000001.1"/>
</dbReference>
<evidence type="ECO:0000256" key="4">
    <source>
        <dbReference type="ARBA" id="ARBA00018111"/>
    </source>
</evidence>
<feature type="domain" description="RecX third three-helical" evidence="8">
    <location>
        <begin position="155"/>
        <end position="197"/>
    </location>
</feature>
<evidence type="ECO:0000313" key="11">
    <source>
        <dbReference type="Proteomes" id="UP000442244"/>
    </source>
</evidence>
<feature type="domain" description="RecX third three-helical" evidence="8">
    <location>
        <begin position="211"/>
        <end position="258"/>
    </location>
</feature>
<dbReference type="Pfam" id="PF21982">
    <property type="entry name" value="RecX_HTH1"/>
    <property type="match status" value="1"/>
</dbReference>
<comment type="similarity">
    <text evidence="3 6">Belongs to the RecX family.</text>
</comment>
<feature type="domain" description="RecX second three-helical" evidence="7">
    <location>
        <begin position="107"/>
        <end position="148"/>
    </location>
</feature>
<protein>
    <recommendedName>
        <fullName evidence="4 6">Regulatory protein RecX</fullName>
    </recommendedName>
</protein>
<dbReference type="PANTHER" id="PTHR33602">
    <property type="entry name" value="REGULATORY PROTEIN RECX FAMILY PROTEIN"/>
    <property type="match status" value="1"/>
</dbReference>
<name>A0A6P2CN13_9LACO</name>
<dbReference type="Gene3D" id="1.10.10.10">
    <property type="entry name" value="Winged helix-like DNA-binding domain superfamily/Winged helix DNA-binding domain"/>
    <property type="match status" value="4"/>
</dbReference>
<dbReference type="InterPro" id="IPR003783">
    <property type="entry name" value="Regulatory_RecX"/>
</dbReference>
<comment type="caution">
    <text evidence="10">The sequence shown here is derived from an EMBL/GenBank/DDBJ whole genome shotgun (WGS) entry which is preliminary data.</text>
</comment>
<dbReference type="HAMAP" id="MF_01114">
    <property type="entry name" value="RecX"/>
    <property type="match status" value="1"/>
</dbReference>
<evidence type="ECO:0000259" key="7">
    <source>
        <dbReference type="Pfam" id="PF02631"/>
    </source>
</evidence>
<dbReference type="Pfam" id="PF02631">
    <property type="entry name" value="RecX_HTH2"/>
    <property type="match status" value="1"/>
</dbReference>
<gene>
    <name evidence="6 10" type="primary">recX</name>
    <name evidence="10" type="ORF">ESZ47_03765</name>
</gene>
<evidence type="ECO:0000256" key="3">
    <source>
        <dbReference type="ARBA" id="ARBA00009695"/>
    </source>
</evidence>
<evidence type="ECO:0000259" key="8">
    <source>
        <dbReference type="Pfam" id="PF21981"/>
    </source>
</evidence>
<dbReference type="GO" id="GO:0005737">
    <property type="term" value="C:cytoplasm"/>
    <property type="evidence" value="ECO:0007669"/>
    <property type="project" value="UniProtKB-SubCell"/>
</dbReference>
<dbReference type="InterPro" id="IPR036388">
    <property type="entry name" value="WH-like_DNA-bd_sf"/>
</dbReference>
<evidence type="ECO:0000256" key="2">
    <source>
        <dbReference type="ARBA" id="ARBA00004496"/>
    </source>
</evidence>
<evidence type="ECO:0000256" key="1">
    <source>
        <dbReference type="ARBA" id="ARBA00003529"/>
    </source>
</evidence>
<evidence type="ECO:0000256" key="6">
    <source>
        <dbReference type="HAMAP-Rule" id="MF_01114"/>
    </source>
</evidence>
<comment type="subcellular location">
    <subcellularLocation>
        <location evidence="2 6">Cytoplasm</location>
    </subcellularLocation>
</comment>
<dbReference type="NCBIfam" id="NF010733">
    <property type="entry name" value="PRK14135.1"/>
    <property type="match status" value="1"/>
</dbReference>
<organism evidence="10 11">
    <name type="scientific">Leuconostoc litchii</name>
    <dbReference type="NCBI Taxonomy" id="1981069"/>
    <lineage>
        <taxon>Bacteria</taxon>
        <taxon>Bacillati</taxon>
        <taxon>Bacillota</taxon>
        <taxon>Bacilli</taxon>
        <taxon>Lactobacillales</taxon>
        <taxon>Lactobacillaceae</taxon>
        <taxon>Leuconostoc</taxon>
    </lineage>
</organism>
<dbReference type="OrthoDB" id="5421057at2"/>
<feature type="domain" description="RecX first three-helical" evidence="9">
    <location>
        <begin position="61"/>
        <end position="100"/>
    </location>
</feature>
<dbReference type="GO" id="GO:0006282">
    <property type="term" value="P:regulation of DNA repair"/>
    <property type="evidence" value="ECO:0007669"/>
    <property type="project" value="UniProtKB-UniRule"/>
</dbReference>
<dbReference type="Proteomes" id="UP000442244">
    <property type="component" value="Unassembled WGS sequence"/>
</dbReference>